<organism evidence="1 2">
    <name type="scientific">Sphingobacterium humi</name>
    <dbReference type="NCBI Taxonomy" id="1796905"/>
    <lineage>
        <taxon>Bacteria</taxon>
        <taxon>Pseudomonadati</taxon>
        <taxon>Bacteroidota</taxon>
        <taxon>Sphingobacteriia</taxon>
        <taxon>Sphingobacteriales</taxon>
        <taxon>Sphingobacteriaceae</taxon>
        <taxon>Sphingobacterium</taxon>
    </lineage>
</organism>
<proteinExistence type="predicted"/>
<dbReference type="OrthoDB" id="673795at2"/>
<dbReference type="Proteomes" id="UP000435036">
    <property type="component" value="Unassembled WGS sequence"/>
</dbReference>
<name>A0A6N8L6N3_9SPHI</name>
<sequence>MKIKLLLFGLLVCLGQLSKGQTTAEWLRQKSTQERYLIQQILANGFYKDYLKNGYSIIQAGLKSIGSWKEEEHNFHRIFFDNQRYGMMRVMEENQKKKFYRLGRQFTILLQKSAILARDGILLNQERFYVQQVLYRFATASKIYYDKLNISYSDPQISMNDRQRMDFINRLLSEVEDDLIALKKFTQQLNILITSRKEERIETIHLRRLLTEESYEE</sequence>
<evidence type="ECO:0000313" key="1">
    <source>
        <dbReference type="EMBL" id="MVZ63848.1"/>
    </source>
</evidence>
<dbReference type="EMBL" id="WSQA01000016">
    <property type="protein sequence ID" value="MVZ63848.1"/>
    <property type="molecule type" value="Genomic_DNA"/>
</dbReference>
<dbReference type="RefSeq" id="WP_160370566.1">
    <property type="nucleotide sequence ID" value="NZ_WSQA01000016.1"/>
</dbReference>
<gene>
    <name evidence="1" type="ORF">GQF63_17635</name>
</gene>
<protein>
    <recommendedName>
        <fullName evidence="3">TerB family tellurite resistance protein</fullName>
    </recommendedName>
</protein>
<reference evidence="1 2" key="1">
    <citation type="submission" date="2019-12" db="EMBL/GenBank/DDBJ databases">
        <authorList>
            <person name="Dong K."/>
        </authorList>
    </citation>
    <scope>NUCLEOTIDE SEQUENCE [LARGE SCALE GENOMIC DNA]</scope>
    <source>
        <strain evidence="1 2">JCM 31225</strain>
    </source>
</reference>
<keyword evidence="2" id="KW-1185">Reference proteome</keyword>
<evidence type="ECO:0008006" key="3">
    <source>
        <dbReference type="Google" id="ProtNLM"/>
    </source>
</evidence>
<comment type="caution">
    <text evidence="1">The sequence shown here is derived from an EMBL/GenBank/DDBJ whole genome shotgun (WGS) entry which is preliminary data.</text>
</comment>
<accession>A0A6N8L6N3</accession>
<evidence type="ECO:0000313" key="2">
    <source>
        <dbReference type="Proteomes" id="UP000435036"/>
    </source>
</evidence>
<dbReference type="AlphaFoldDB" id="A0A6N8L6N3"/>